<dbReference type="Pfam" id="PF01699">
    <property type="entry name" value="Na_Ca_ex"/>
    <property type="match status" value="2"/>
</dbReference>
<feature type="domain" description="Sodium/calcium exchanger membrane region" evidence="11">
    <location>
        <begin position="90"/>
        <end position="240"/>
    </location>
</feature>
<evidence type="ECO:0000256" key="7">
    <source>
        <dbReference type="ARBA" id="ARBA00023136"/>
    </source>
</evidence>
<keyword evidence="7 10" id="KW-0472">Membrane</keyword>
<dbReference type="GeneID" id="120250612"/>
<dbReference type="GO" id="GO:0008324">
    <property type="term" value="F:monoatomic cation transmembrane transporter activity"/>
    <property type="evidence" value="ECO:0007669"/>
    <property type="project" value="TreeGrafter"/>
</dbReference>
<keyword evidence="8" id="KW-0406">Ion transport</keyword>
<dbReference type="Proteomes" id="UP001515500">
    <property type="component" value="Chromosome 19"/>
</dbReference>
<evidence type="ECO:0000256" key="6">
    <source>
        <dbReference type="ARBA" id="ARBA00023053"/>
    </source>
</evidence>
<evidence type="ECO:0000256" key="3">
    <source>
        <dbReference type="ARBA" id="ARBA00022449"/>
    </source>
</evidence>
<evidence type="ECO:0000256" key="4">
    <source>
        <dbReference type="ARBA" id="ARBA00022692"/>
    </source>
</evidence>
<dbReference type="InterPro" id="IPR004837">
    <property type="entry name" value="NaCa_Exmemb"/>
</dbReference>
<feature type="transmembrane region" description="Helical" evidence="10">
    <location>
        <begin position="376"/>
        <end position="396"/>
    </location>
</feature>
<comment type="subcellular location">
    <subcellularLocation>
        <location evidence="1">Membrane</location>
        <topology evidence="1">Multi-pass membrane protein</topology>
    </subcellularLocation>
</comment>
<keyword evidence="5 10" id="KW-1133">Transmembrane helix</keyword>
<organism evidence="12 13">
    <name type="scientific">Dioscorea cayennensis subsp. rotundata</name>
    <name type="common">White Guinea yam</name>
    <name type="synonym">Dioscorea rotundata</name>
    <dbReference type="NCBI Taxonomy" id="55577"/>
    <lineage>
        <taxon>Eukaryota</taxon>
        <taxon>Viridiplantae</taxon>
        <taxon>Streptophyta</taxon>
        <taxon>Embryophyta</taxon>
        <taxon>Tracheophyta</taxon>
        <taxon>Spermatophyta</taxon>
        <taxon>Magnoliopsida</taxon>
        <taxon>Liliopsida</taxon>
        <taxon>Dioscoreales</taxon>
        <taxon>Dioscoreaceae</taxon>
        <taxon>Dioscorea</taxon>
    </lineage>
</organism>
<dbReference type="AlphaFoldDB" id="A0AB40AKR9"/>
<evidence type="ECO:0000256" key="5">
    <source>
        <dbReference type="ARBA" id="ARBA00022989"/>
    </source>
</evidence>
<evidence type="ECO:0000256" key="2">
    <source>
        <dbReference type="ARBA" id="ARBA00022448"/>
    </source>
</evidence>
<feature type="transmembrane region" description="Helical" evidence="10">
    <location>
        <begin position="402"/>
        <end position="424"/>
    </location>
</feature>
<gene>
    <name evidence="13" type="primary">LOC120250612</name>
</gene>
<evidence type="ECO:0000313" key="12">
    <source>
        <dbReference type="Proteomes" id="UP001515500"/>
    </source>
</evidence>
<keyword evidence="4 10" id="KW-0812">Transmembrane</keyword>
<dbReference type="GO" id="GO:0006814">
    <property type="term" value="P:sodium ion transport"/>
    <property type="evidence" value="ECO:0007669"/>
    <property type="project" value="UniProtKB-KW"/>
</dbReference>
<keyword evidence="6" id="KW-0915">Sodium</keyword>
<dbReference type="PANTHER" id="PTHR12266">
    <property type="entry name" value="NA+/CA2+ K+ INDEPENDENT EXCHANGER"/>
    <property type="match status" value="1"/>
</dbReference>
<keyword evidence="8" id="KW-0739">Sodium transport</keyword>
<keyword evidence="12" id="KW-1185">Reference proteome</keyword>
<evidence type="ECO:0000256" key="8">
    <source>
        <dbReference type="ARBA" id="ARBA00023201"/>
    </source>
</evidence>
<feature type="transmembrane region" description="Helical" evidence="10">
    <location>
        <begin position="224"/>
        <end position="246"/>
    </location>
</feature>
<name>A0AB40AKR9_DIOCR</name>
<feature type="transmembrane region" description="Helical" evidence="10">
    <location>
        <begin position="519"/>
        <end position="540"/>
    </location>
</feature>
<accession>A0AB40AKR9</accession>
<dbReference type="InterPro" id="IPR044880">
    <property type="entry name" value="NCX_ion-bd_dom_sf"/>
</dbReference>
<evidence type="ECO:0000256" key="1">
    <source>
        <dbReference type="ARBA" id="ARBA00004141"/>
    </source>
</evidence>
<dbReference type="PANTHER" id="PTHR12266:SF36">
    <property type="entry name" value="OS10G0436900 PROTEIN"/>
    <property type="match status" value="1"/>
</dbReference>
<dbReference type="GO" id="GO:0016020">
    <property type="term" value="C:membrane"/>
    <property type="evidence" value="ECO:0007669"/>
    <property type="project" value="UniProtKB-SubCell"/>
</dbReference>
<proteinExistence type="inferred from homology"/>
<feature type="transmembrane region" description="Helical" evidence="10">
    <location>
        <begin position="202"/>
        <end position="218"/>
    </location>
</feature>
<keyword evidence="2" id="KW-0813">Transport</keyword>
<evidence type="ECO:0000256" key="10">
    <source>
        <dbReference type="SAM" id="Phobius"/>
    </source>
</evidence>
<dbReference type="Gene3D" id="1.20.1420.30">
    <property type="entry name" value="NCX, central ion-binding region"/>
    <property type="match status" value="2"/>
</dbReference>
<feature type="transmembrane region" description="Helical" evidence="10">
    <location>
        <begin position="21"/>
        <end position="43"/>
    </location>
</feature>
<dbReference type="RefSeq" id="XP_039115369.1">
    <property type="nucleotide sequence ID" value="XM_039259435.1"/>
</dbReference>
<feature type="domain" description="Sodium/calcium exchanger membrane region" evidence="11">
    <location>
        <begin position="381"/>
        <end position="534"/>
    </location>
</feature>
<feature type="transmembrane region" description="Helical" evidence="10">
    <location>
        <begin position="345"/>
        <end position="364"/>
    </location>
</feature>
<feature type="transmembrane region" description="Helical" evidence="10">
    <location>
        <begin position="489"/>
        <end position="507"/>
    </location>
</feature>
<sequence length="549" mass="59810">MLSPPSLSLQTNQQTMVINGYSFIHFLFNLSFLILLTFFLTAYPRSLTTTTPQEVCKSNQQYVPEGYVDYLYIYYCSCKSYPILGYTFLFLWLLVLFYLLGNTASQYFCSSLEKLSRVLRLSPSIAGVTLLSLGNGAPDVFSSLVSFAGSGAGEVGISSVLGGAFFVTTVVVGVMTLFISFTLSTSSSSIVTIDKSSFLRDTGFFILVLSSLVVMLLIGSINLWGSLCFFCLYIVYVFVVSTCHLCSKIQVEMGVPLLEGIKVEEQVCNERTSITTVQECHGYLKLVFQLIELPLYLPRRITIPDVSEERWSKPFAVASVVLSPLLLATLWNSQTGLAEIGSDNSITVFLLGGVAGLVLGITAFESTESSGPPTKCLFPWLAGGFLMSVVWAYIIARELVSLLVSIGVILGISPSILGLTVLAWGNSVGDLMANVAMAVNGGQDGVQVAISGCYAGPIFNTLVGLGLSLVFSSWRVYPSSFEIPKEKPLFETLVFLIAGILWAMVIVPSREMKLDRVLGVGLLAIYACFLCLRISEYLGIVQIEDFFHL</sequence>
<feature type="transmembrane region" description="Helical" evidence="10">
    <location>
        <begin position="157"/>
        <end position="181"/>
    </location>
</feature>
<reference evidence="13" key="1">
    <citation type="submission" date="2025-08" db="UniProtKB">
        <authorList>
            <consortium name="RefSeq"/>
        </authorList>
    </citation>
    <scope>IDENTIFICATION</scope>
</reference>
<evidence type="ECO:0000259" key="11">
    <source>
        <dbReference type="Pfam" id="PF01699"/>
    </source>
</evidence>
<feature type="transmembrane region" description="Helical" evidence="10">
    <location>
        <begin position="81"/>
        <end position="100"/>
    </location>
</feature>
<dbReference type="InterPro" id="IPR051359">
    <property type="entry name" value="CaCA_antiporter"/>
</dbReference>
<protein>
    <submittedName>
        <fullName evidence="13">Cation/calcium exchanger 3-like</fullName>
    </submittedName>
</protein>
<feature type="transmembrane region" description="Helical" evidence="10">
    <location>
        <begin position="121"/>
        <end position="137"/>
    </location>
</feature>
<evidence type="ECO:0000256" key="9">
    <source>
        <dbReference type="ARBA" id="ARBA00038187"/>
    </source>
</evidence>
<dbReference type="GO" id="GO:0015297">
    <property type="term" value="F:antiporter activity"/>
    <property type="evidence" value="ECO:0007669"/>
    <property type="project" value="UniProtKB-KW"/>
</dbReference>
<evidence type="ECO:0000313" key="13">
    <source>
        <dbReference type="RefSeq" id="XP_039115369.1"/>
    </source>
</evidence>
<keyword evidence="3" id="KW-0050">Antiport</keyword>
<comment type="similarity">
    <text evidence="9">Belongs to the Ca(2+):cation antiporter (CaCA) (TC 2.A.19) family. Cation/calcium exchanger (CCX) subfamily.</text>
</comment>